<reference evidence="1 2" key="1">
    <citation type="submission" date="2015-03" db="EMBL/GenBank/DDBJ databases">
        <title>Draft genome of the nematode, Opisthorchis viverrini.</title>
        <authorList>
            <person name="Mitreva M."/>
        </authorList>
    </citation>
    <scope>NUCLEOTIDE SEQUENCE [LARGE SCALE GENOMIC DNA]</scope>
    <source>
        <strain evidence="1">Khon Kaen</strain>
    </source>
</reference>
<dbReference type="AlphaFoldDB" id="A0A1S8WXR1"/>
<evidence type="ECO:0000313" key="2">
    <source>
        <dbReference type="Proteomes" id="UP000243686"/>
    </source>
</evidence>
<sequence length="151" mass="17780">MCVETVEIEEETPRLVEDKQEDEFLGCSSEMSVLPDMALLVKQASSSTFLSTSEEKHVLTRLNGTVKIRQKKNHNQPSIKKTLFTRIIRIDLDKLLSRFRTSKQIRSGGKKERGIYCREYVQPILARCQFRLEQQNSWNFWEVLQMNRKQE</sequence>
<keyword evidence="2" id="KW-1185">Reference proteome</keyword>
<name>A0A1S8WXR1_OPIVI</name>
<organism evidence="1 2">
    <name type="scientific">Opisthorchis viverrini</name>
    <name type="common">Southeast Asian liver fluke</name>
    <dbReference type="NCBI Taxonomy" id="6198"/>
    <lineage>
        <taxon>Eukaryota</taxon>
        <taxon>Metazoa</taxon>
        <taxon>Spiralia</taxon>
        <taxon>Lophotrochozoa</taxon>
        <taxon>Platyhelminthes</taxon>
        <taxon>Trematoda</taxon>
        <taxon>Digenea</taxon>
        <taxon>Opisthorchiida</taxon>
        <taxon>Opisthorchiata</taxon>
        <taxon>Opisthorchiidae</taxon>
        <taxon>Opisthorchis</taxon>
    </lineage>
</organism>
<gene>
    <name evidence="1" type="ORF">X801_04983</name>
</gene>
<protein>
    <submittedName>
        <fullName evidence="1">Uncharacterized protein</fullName>
    </submittedName>
</protein>
<dbReference type="EMBL" id="KV893550">
    <property type="protein sequence ID" value="OON19155.1"/>
    <property type="molecule type" value="Genomic_DNA"/>
</dbReference>
<accession>A0A1S8WXR1</accession>
<proteinExistence type="predicted"/>
<dbReference type="Proteomes" id="UP000243686">
    <property type="component" value="Unassembled WGS sequence"/>
</dbReference>
<evidence type="ECO:0000313" key="1">
    <source>
        <dbReference type="EMBL" id="OON19155.1"/>
    </source>
</evidence>